<reference evidence="1" key="1">
    <citation type="submission" date="2023-03" db="EMBL/GenBank/DDBJ databases">
        <title>Massive genome expansion in bonnet fungi (Mycena s.s.) driven by repeated elements and novel gene families across ecological guilds.</title>
        <authorList>
            <consortium name="Lawrence Berkeley National Laboratory"/>
            <person name="Harder C.B."/>
            <person name="Miyauchi S."/>
            <person name="Viragh M."/>
            <person name="Kuo A."/>
            <person name="Thoen E."/>
            <person name="Andreopoulos B."/>
            <person name="Lu D."/>
            <person name="Skrede I."/>
            <person name="Drula E."/>
            <person name="Henrissat B."/>
            <person name="Morin E."/>
            <person name="Kohler A."/>
            <person name="Barry K."/>
            <person name="LaButti K."/>
            <person name="Morin E."/>
            <person name="Salamov A."/>
            <person name="Lipzen A."/>
            <person name="Mereny Z."/>
            <person name="Hegedus B."/>
            <person name="Baldrian P."/>
            <person name="Stursova M."/>
            <person name="Weitz H."/>
            <person name="Taylor A."/>
            <person name="Grigoriev I.V."/>
            <person name="Nagy L.G."/>
            <person name="Martin F."/>
            <person name="Kauserud H."/>
        </authorList>
    </citation>
    <scope>NUCLEOTIDE SEQUENCE</scope>
    <source>
        <strain evidence="1">CBHHK002</strain>
    </source>
</reference>
<proteinExistence type="predicted"/>
<dbReference type="Proteomes" id="UP001218218">
    <property type="component" value="Unassembled WGS sequence"/>
</dbReference>
<sequence>MKITGDPTDVNLSTLESTLVSFLNKDHKRTIQTASRLHPTNPEMEHALQCYVVVHRLPKLTLRASSFVRLFPDLYPKLANAWAPSPSADVKITAPPEVLTTAFGSGDPALFTAANSVIWWKFLCAVAQDLLNFVKGPDYNIKEIVYTCTLAQDLIKFTPSSLTPSSLWASHSLDLPTVLVPQVNEGSEEWEKIEDEEMRDGNVTDASDSLSGNGIWWVCRSEETRPA</sequence>
<evidence type="ECO:0000313" key="1">
    <source>
        <dbReference type="EMBL" id="KAJ7367654.1"/>
    </source>
</evidence>
<comment type="caution">
    <text evidence="1">The sequence shown here is derived from an EMBL/GenBank/DDBJ whole genome shotgun (WGS) entry which is preliminary data.</text>
</comment>
<gene>
    <name evidence="1" type="ORF">DFH08DRAFT_946635</name>
</gene>
<evidence type="ECO:0000313" key="2">
    <source>
        <dbReference type="Proteomes" id="UP001218218"/>
    </source>
</evidence>
<dbReference type="EMBL" id="JARIHO010000001">
    <property type="protein sequence ID" value="KAJ7367654.1"/>
    <property type="molecule type" value="Genomic_DNA"/>
</dbReference>
<keyword evidence="2" id="KW-1185">Reference proteome</keyword>
<name>A0AAD7ATH6_9AGAR</name>
<organism evidence="1 2">
    <name type="scientific">Mycena albidolilacea</name>
    <dbReference type="NCBI Taxonomy" id="1033008"/>
    <lineage>
        <taxon>Eukaryota</taxon>
        <taxon>Fungi</taxon>
        <taxon>Dikarya</taxon>
        <taxon>Basidiomycota</taxon>
        <taxon>Agaricomycotina</taxon>
        <taxon>Agaricomycetes</taxon>
        <taxon>Agaricomycetidae</taxon>
        <taxon>Agaricales</taxon>
        <taxon>Marasmiineae</taxon>
        <taxon>Mycenaceae</taxon>
        <taxon>Mycena</taxon>
    </lineage>
</organism>
<protein>
    <submittedName>
        <fullName evidence="1">Uncharacterized protein</fullName>
    </submittedName>
</protein>
<dbReference type="AlphaFoldDB" id="A0AAD7ATH6"/>
<accession>A0AAD7ATH6</accession>